<comment type="caution">
    <text evidence="8">The sequence shown here is derived from an EMBL/GenBank/DDBJ whole genome shotgun (WGS) entry which is preliminary data.</text>
</comment>
<dbReference type="EC" id="2.7.1.4" evidence="6"/>
<dbReference type="GO" id="GO:0046872">
    <property type="term" value="F:metal ion binding"/>
    <property type="evidence" value="ECO:0007669"/>
    <property type="project" value="UniProtKB-KW"/>
</dbReference>
<comment type="catalytic activity">
    <reaction evidence="7">
        <text>D-fructose + ATP = D-fructose 6-phosphate + ADP + H(+)</text>
        <dbReference type="Rhea" id="RHEA:16125"/>
        <dbReference type="ChEBI" id="CHEBI:15378"/>
        <dbReference type="ChEBI" id="CHEBI:30616"/>
        <dbReference type="ChEBI" id="CHEBI:37721"/>
        <dbReference type="ChEBI" id="CHEBI:61527"/>
        <dbReference type="ChEBI" id="CHEBI:456216"/>
        <dbReference type="EC" id="2.7.1.4"/>
    </reaction>
</comment>
<dbReference type="PANTHER" id="PTHR42742">
    <property type="entry name" value="TRANSCRIPTIONAL REPRESSOR MPRA"/>
    <property type="match status" value="1"/>
</dbReference>
<comment type="similarity">
    <text evidence="2">Belongs to the ROK (NagC/XylR) family.</text>
</comment>
<reference evidence="8" key="2">
    <citation type="submission" date="2021-04" db="EMBL/GenBank/DDBJ databases">
        <authorList>
            <person name="Gilroy R."/>
        </authorList>
    </citation>
    <scope>NUCLEOTIDE SEQUENCE</scope>
    <source>
        <strain evidence="8">ChiHjej13B12-752</strain>
    </source>
</reference>
<dbReference type="InterPro" id="IPR049874">
    <property type="entry name" value="ROK_cs"/>
</dbReference>
<comment type="cofactor">
    <cofactor evidence="1">
        <name>Mg(2+)</name>
        <dbReference type="ChEBI" id="CHEBI:18420"/>
    </cofactor>
</comment>
<gene>
    <name evidence="8" type="ORF">H9891_02380</name>
</gene>
<keyword evidence="3" id="KW-0479">Metal-binding</keyword>
<reference evidence="8" key="1">
    <citation type="journal article" date="2021" name="PeerJ">
        <title>Extensive microbial diversity within the chicken gut microbiome revealed by metagenomics and culture.</title>
        <authorList>
            <person name="Gilroy R."/>
            <person name="Ravi A."/>
            <person name="Getino M."/>
            <person name="Pursley I."/>
            <person name="Horton D.L."/>
            <person name="Alikhan N.F."/>
            <person name="Baker D."/>
            <person name="Gharbi K."/>
            <person name="Hall N."/>
            <person name="Watson M."/>
            <person name="Adriaenssens E.M."/>
            <person name="Foster-Nyarko E."/>
            <person name="Jarju S."/>
            <person name="Secka A."/>
            <person name="Antonio M."/>
            <person name="Oren A."/>
            <person name="Chaudhuri R.R."/>
            <person name="La Ragione R."/>
            <person name="Hildebrand F."/>
            <person name="Pallen M.J."/>
        </authorList>
    </citation>
    <scope>NUCLEOTIDE SEQUENCE</scope>
    <source>
        <strain evidence="8">ChiHjej13B12-752</strain>
    </source>
</reference>
<evidence type="ECO:0000256" key="4">
    <source>
        <dbReference type="ARBA" id="ARBA00022833"/>
    </source>
</evidence>
<evidence type="ECO:0000256" key="5">
    <source>
        <dbReference type="ARBA" id="ARBA00022842"/>
    </source>
</evidence>
<keyword evidence="5" id="KW-0460">Magnesium</keyword>
<proteinExistence type="inferred from homology"/>
<dbReference type="PANTHER" id="PTHR42742:SF3">
    <property type="entry name" value="FRUCTOKINASE"/>
    <property type="match status" value="1"/>
</dbReference>
<dbReference type="SUPFAM" id="SSF53067">
    <property type="entry name" value="Actin-like ATPase domain"/>
    <property type="match status" value="1"/>
</dbReference>
<dbReference type="FunFam" id="3.30.420.40:FF:000136">
    <property type="entry name" value="Putative fructokinase"/>
    <property type="match status" value="1"/>
</dbReference>
<dbReference type="GO" id="GO:0008865">
    <property type="term" value="F:fructokinase activity"/>
    <property type="evidence" value="ECO:0007669"/>
    <property type="project" value="UniProtKB-EC"/>
</dbReference>
<dbReference type="Gene3D" id="3.30.420.40">
    <property type="match status" value="2"/>
</dbReference>
<dbReference type="InterPro" id="IPR000600">
    <property type="entry name" value="ROK"/>
</dbReference>
<accession>A0A9D1TZQ4</accession>
<evidence type="ECO:0000313" key="9">
    <source>
        <dbReference type="Proteomes" id="UP000823989"/>
    </source>
</evidence>
<evidence type="ECO:0000256" key="3">
    <source>
        <dbReference type="ARBA" id="ARBA00022723"/>
    </source>
</evidence>
<evidence type="ECO:0000256" key="6">
    <source>
        <dbReference type="ARBA" id="ARBA00038887"/>
    </source>
</evidence>
<name>A0A9D1TZQ4_9STAP</name>
<dbReference type="InterPro" id="IPR043129">
    <property type="entry name" value="ATPase_NBD"/>
</dbReference>
<keyword evidence="4" id="KW-0862">Zinc</keyword>
<evidence type="ECO:0000256" key="1">
    <source>
        <dbReference type="ARBA" id="ARBA00001946"/>
    </source>
</evidence>
<dbReference type="Pfam" id="PF00480">
    <property type="entry name" value="ROK"/>
    <property type="match status" value="1"/>
</dbReference>
<protein>
    <recommendedName>
        <fullName evidence="6">fructokinase</fullName>
        <ecNumber evidence="6">2.7.1.4</ecNumber>
    </recommendedName>
</protein>
<evidence type="ECO:0000313" key="8">
    <source>
        <dbReference type="EMBL" id="HIW12005.1"/>
    </source>
</evidence>
<evidence type="ECO:0000256" key="7">
    <source>
        <dbReference type="ARBA" id="ARBA00048451"/>
    </source>
</evidence>
<dbReference type="Proteomes" id="UP000823989">
    <property type="component" value="Unassembled WGS sequence"/>
</dbReference>
<evidence type="ECO:0000256" key="2">
    <source>
        <dbReference type="ARBA" id="ARBA00006479"/>
    </source>
</evidence>
<dbReference type="EMBL" id="DXHR01000006">
    <property type="protein sequence ID" value="HIW12005.1"/>
    <property type="molecule type" value="Genomic_DNA"/>
</dbReference>
<dbReference type="AlphaFoldDB" id="A0A9D1TZQ4"/>
<dbReference type="CDD" id="cd24067">
    <property type="entry name" value="ASKHA_NBD_ROK_BsFRK-like"/>
    <property type="match status" value="1"/>
</dbReference>
<sequence length="295" mass="32079">MLIGAIEAGGTKFVCSVLDEFNETKDRCVIRTRGPEETLAEAADFFRKHPVDALGVGAFGPIDLNDRSETYGTIKNTPKTAWKDFPLLDELKRKLGVPVAVDTDVNAACLGEFRFGAGRDTDSAMYITVGTGVGAGFVKDDQVFKGFTHPEMGHIKVSRMDGDSFEGVCPYHGDCLEGLVSGPAIEKRAGVKGADISADDPVWESVSHYIAQALVNYTLVLCPERIIIGGGVMKQSHLYPMIRKEFKRILNDYITIGNLESYITAPKLNDDQGVIGAAALAKDIVESQRKRPVSY</sequence>
<dbReference type="InterPro" id="IPR051804">
    <property type="entry name" value="Carb_Metab_Reg_Kinase/Isom"/>
</dbReference>
<organism evidence="8 9">
    <name type="scientific">Candidatus Salinicoccus stercoripullorum</name>
    <dbReference type="NCBI Taxonomy" id="2838756"/>
    <lineage>
        <taxon>Bacteria</taxon>
        <taxon>Bacillati</taxon>
        <taxon>Bacillota</taxon>
        <taxon>Bacilli</taxon>
        <taxon>Bacillales</taxon>
        <taxon>Staphylococcaceae</taxon>
        <taxon>Salinicoccus</taxon>
    </lineage>
</organism>
<dbReference type="PROSITE" id="PS01125">
    <property type="entry name" value="ROK"/>
    <property type="match status" value="1"/>
</dbReference>